<dbReference type="InterPro" id="IPR033558">
    <property type="entry name" value="IFT25"/>
</dbReference>
<organism evidence="1">
    <name type="scientific">Mantoniella antarctica</name>
    <dbReference type="NCBI Taxonomy" id="81844"/>
    <lineage>
        <taxon>Eukaryota</taxon>
        <taxon>Viridiplantae</taxon>
        <taxon>Chlorophyta</taxon>
        <taxon>Mamiellophyceae</taxon>
        <taxon>Mamiellales</taxon>
        <taxon>Mamiellaceae</taxon>
        <taxon>Mantoniella</taxon>
    </lineage>
</organism>
<dbReference type="GO" id="GO:0005929">
    <property type="term" value="C:cilium"/>
    <property type="evidence" value="ECO:0007669"/>
    <property type="project" value="TreeGrafter"/>
</dbReference>
<sequence>MADDLATGAAGASVIMATCGDERHPPEHILEPNDGSFWATTGLYPQEFVIKLSGTAQVNKVRTLTSNVKRFVLEYCDSDRPDKFKPVFEVELADKNQRLQTEVHQVNCQAKFLKFTIGSGWGDFASVHRVSVF</sequence>
<accession>A0A7S0SY50</accession>
<dbReference type="EMBL" id="HBFC01030859">
    <property type="protein sequence ID" value="CAD8718449.1"/>
    <property type="molecule type" value="Transcribed_RNA"/>
</dbReference>
<dbReference type="GO" id="GO:0030992">
    <property type="term" value="C:intraciliary transport particle B"/>
    <property type="evidence" value="ECO:0007669"/>
    <property type="project" value="InterPro"/>
</dbReference>
<dbReference type="GO" id="GO:0042073">
    <property type="term" value="P:intraciliary transport"/>
    <property type="evidence" value="ECO:0007669"/>
    <property type="project" value="InterPro"/>
</dbReference>
<reference evidence="1" key="1">
    <citation type="submission" date="2021-01" db="EMBL/GenBank/DDBJ databases">
        <authorList>
            <person name="Corre E."/>
            <person name="Pelletier E."/>
            <person name="Niang G."/>
            <person name="Scheremetjew M."/>
            <person name="Finn R."/>
            <person name="Kale V."/>
            <person name="Holt S."/>
            <person name="Cochrane G."/>
            <person name="Meng A."/>
            <person name="Brown T."/>
            <person name="Cohen L."/>
        </authorList>
    </citation>
    <scope>NUCLEOTIDE SEQUENCE</scope>
    <source>
        <strain evidence="1">SL-175</strain>
    </source>
</reference>
<proteinExistence type="predicted"/>
<dbReference type="PANTHER" id="PTHR33906:SF1">
    <property type="entry name" value="INTRAFLAGELLAR TRANSPORT PROTEIN 25 HOMOLOG"/>
    <property type="match status" value="1"/>
</dbReference>
<dbReference type="Gene3D" id="2.60.120.260">
    <property type="entry name" value="Galactose-binding domain-like"/>
    <property type="match status" value="1"/>
</dbReference>
<dbReference type="SUPFAM" id="SSF49785">
    <property type="entry name" value="Galactose-binding domain-like"/>
    <property type="match status" value="1"/>
</dbReference>
<dbReference type="InterPro" id="IPR008979">
    <property type="entry name" value="Galactose-bd-like_sf"/>
</dbReference>
<name>A0A7S0SY50_9CHLO</name>
<evidence type="ECO:0000313" key="1">
    <source>
        <dbReference type="EMBL" id="CAD8718449.1"/>
    </source>
</evidence>
<evidence type="ECO:0008006" key="2">
    <source>
        <dbReference type="Google" id="ProtNLM"/>
    </source>
</evidence>
<dbReference type="PANTHER" id="PTHR33906">
    <property type="entry name" value="INTRAFLAGELLAR TRANSPORT PROTEIN 25 HOMOLOG"/>
    <property type="match status" value="1"/>
</dbReference>
<gene>
    <name evidence="1" type="ORF">MANT1106_LOCUS18308</name>
</gene>
<dbReference type="AlphaFoldDB" id="A0A7S0SY50"/>
<protein>
    <recommendedName>
        <fullName evidence="2">F5/8 type C domain-containing protein</fullName>
    </recommendedName>
</protein>